<keyword evidence="3" id="KW-1185">Reference proteome</keyword>
<name>A0ABU9X9H7_9GAMM</name>
<sequence length="113" mass="11865">MFNNSFWTSWRSCLSSLVISVAITIAGCSNIPSVAEPDSTSIHTPSTAQPAPSNDLFTKCPPHNPEQNMCTMQYDPVCVTTKVGSVVSYRTAGNACSACGTTAAIGYVPGKCI</sequence>
<protein>
    <recommendedName>
        <fullName evidence="4">Kazal-like domain-containing protein</fullName>
    </recommendedName>
</protein>
<evidence type="ECO:0000313" key="2">
    <source>
        <dbReference type="EMBL" id="MEN2751381.1"/>
    </source>
</evidence>
<dbReference type="RefSeq" id="WP_299219480.1">
    <property type="nucleotide sequence ID" value="NZ_JBDGHN010000002.1"/>
</dbReference>
<gene>
    <name evidence="2" type="ORF">AAIR29_07010</name>
</gene>
<feature type="chain" id="PRO_5045138215" description="Kazal-like domain-containing protein" evidence="1">
    <location>
        <begin position="27"/>
        <end position="113"/>
    </location>
</feature>
<organism evidence="2 3">
    <name type="scientific">Psychrobacter saeujeotis</name>
    <dbReference type="NCBI Taxonomy" id="3143436"/>
    <lineage>
        <taxon>Bacteria</taxon>
        <taxon>Pseudomonadati</taxon>
        <taxon>Pseudomonadota</taxon>
        <taxon>Gammaproteobacteria</taxon>
        <taxon>Moraxellales</taxon>
        <taxon>Moraxellaceae</taxon>
        <taxon>Psychrobacter</taxon>
    </lineage>
</organism>
<keyword evidence="1" id="KW-0732">Signal</keyword>
<evidence type="ECO:0000256" key="1">
    <source>
        <dbReference type="SAM" id="SignalP"/>
    </source>
</evidence>
<dbReference type="EMBL" id="JBDGHN010000002">
    <property type="protein sequence ID" value="MEN2751381.1"/>
    <property type="molecule type" value="Genomic_DNA"/>
</dbReference>
<accession>A0ABU9X9H7</accession>
<dbReference type="Proteomes" id="UP001461960">
    <property type="component" value="Unassembled WGS sequence"/>
</dbReference>
<reference evidence="2 3" key="1">
    <citation type="submission" date="2024-05" db="EMBL/GenBank/DDBJ databases">
        <authorList>
            <person name="Kim H.-Y."/>
            <person name="Kim E."/>
            <person name="Cai Y."/>
            <person name="Yang S.-M."/>
            <person name="Lee W."/>
        </authorList>
    </citation>
    <scope>NUCLEOTIDE SEQUENCE [LARGE SCALE GENOMIC DNA]</scope>
    <source>
        <strain evidence="2 3">FBL11</strain>
    </source>
</reference>
<feature type="signal peptide" evidence="1">
    <location>
        <begin position="1"/>
        <end position="26"/>
    </location>
</feature>
<comment type="caution">
    <text evidence="2">The sequence shown here is derived from an EMBL/GenBank/DDBJ whole genome shotgun (WGS) entry which is preliminary data.</text>
</comment>
<proteinExistence type="predicted"/>
<evidence type="ECO:0008006" key="4">
    <source>
        <dbReference type="Google" id="ProtNLM"/>
    </source>
</evidence>
<evidence type="ECO:0000313" key="3">
    <source>
        <dbReference type="Proteomes" id="UP001461960"/>
    </source>
</evidence>